<dbReference type="EMBL" id="KZ613817">
    <property type="protein sequence ID" value="PMD58781.1"/>
    <property type="molecule type" value="Genomic_DNA"/>
</dbReference>
<organism evidence="3 4">
    <name type="scientific">Hyaloscypha bicolor E</name>
    <dbReference type="NCBI Taxonomy" id="1095630"/>
    <lineage>
        <taxon>Eukaryota</taxon>
        <taxon>Fungi</taxon>
        <taxon>Dikarya</taxon>
        <taxon>Ascomycota</taxon>
        <taxon>Pezizomycotina</taxon>
        <taxon>Leotiomycetes</taxon>
        <taxon>Helotiales</taxon>
        <taxon>Hyaloscyphaceae</taxon>
        <taxon>Hyaloscypha</taxon>
        <taxon>Hyaloscypha bicolor</taxon>
    </lineage>
</organism>
<keyword evidence="4" id="KW-1185">Reference proteome</keyword>
<dbReference type="PROSITE" id="PS50048">
    <property type="entry name" value="ZN2_CY6_FUNGAL_2"/>
    <property type="match status" value="1"/>
</dbReference>
<protein>
    <recommendedName>
        <fullName evidence="2">Zn(2)-C6 fungal-type domain-containing protein</fullName>
    </recommendedName>
</protein>
<evidence type="ECO:0000313" key="3">
    <source>
        <dbReference type="EMBL" id="PMD58781.1"/>
    </source>
</evidence>
<dbReference type="SMART" id="SM00066">
    <property type="entry name" value="GAL4"/>
    <property type="match status" value="1"/>
</dbReference>
<dbReference type="Proteomes" id="UP000235371">
    <property type="component" value="Unassembled WGS sequence"/>
</dbReference>
<evidence type="ECO:0000313" key="4">
    <source>
        <dbReference type="Proteomes" id="UP000235371"/>
    </source>
</evidence>
<dbReference type="Pfam" id="PF00172">
    <property type="entry name" value="Zn_clus"/>
    <property type="match status" value="1"/>
</dbReference>
<evidence type="ECO:0000259" key="2">
    <source>
        <dbReference type="PROSITE" id="PS50048"/>
    </source>
</evidence>
<dbReference type="InterPro" id="IPR021858">
    <property type="entry name" value="Fun_TF"/>
</dbReference>
<dbReference type="SUPFAM" id="SSF57701">
    <property type="entry name" value="Zn2/Cys6 DNA-binding domain"/>
    <property type="match status" value="1"/>
</dbReference>
<dbReference type="InterPro" id="IPR053175">
    <property type="entry name" value="DHMBA_Reg_Transcription_Factor"/>
</dbReference>
<dbReference type="Pfam" id="PF11951">
    <property type="entry name" value="Fungal_trans_2"/>
    <property type="match status" value="1"/>
</dbReference>
<reference evidence="3 4" key="1">
    <citation type="submission" date="2016-04" db="EMBL/GenBank/DDBJ databases">
        <title>A degradative enzymes factory behind the ericoid mycorrhizal symbiosis.</title>
        <authorList>
            <consortium name="DOE Joint Genome Institute"/>
            <person name="Martino E."/>
            <person name="Morin E."/>
            <person name="Grelet G."/>
            <person name="Kuo A."/>
            <person name="Kohler A."/>
            <person name="Daghino S."/>
            <person name="Barry K."/>
            <person name="Choi C."/>
            <person name="Cichocki N."/>
            <person name="Clum A."/>
            <person name="Copeland A."/>
            <person name="Hainaut M."/>
            <person name="Haridas S."/>
            <person name="Labutti K."/>
            <person name="Lindquist E."/>
            <person name="Lipzen A."/>
            <person name="Khouja H.-R."/>
            <person name="Murat C."/>
            <person name="Ohm R."/>
            <person name="Olson A."/>
            <person name="Spatafora J."/>
            <person name="Veneault-Fourrey C."/>
            <person name="Henrissat B."/>
            <person name="Grigoriev I."/>
            <person name="Martin F."/>
            <person name="Perotto S."/>
        </authorList>
    </citation>
    <scope>NUCLEOTIDE SEQUENCE [LARGE SCALE GENOMIC DNA]</scope>
    <source>
        <strain evidence="3 4">E</strain>
    </source>
</reference>
<dbReference type="InterPro" id="IPR036864">
    <property type="entry name" value="Zn2-C6_fun-type_DNA-bd_sf"/>
</dbReference>
<feature type="domain" description="Zn(2)-C6 fungal-type" evidence="2">
    <location>
        <begin position="10"/>
        <end position="38"/>
    </location>
</feature>
<dbReference type="GO" id="GO:0008270">
    <property type="term" value="F:zinc ion binding"/>
    <property type="evidence" value="ECO:0007669"/>
    <property type="project" value="InterPro"/>
</dbReference>
<dbReference type="PANTHER" id="PTHR38791">
    <property type="entry name" value="ZN(II)2CYS6 TRANSCRIPTION FACTOR (EUROFUNG)-RELATED-RELATED"/>
    <property type="match status" value="1"/>
</dbReference>
<dbReference type="RefSeq" id="XP_024735685.1">
    <property type="nucleotide sequence ID" value="XM_024874913.1"/>
</dbReference>
<proteinExistence type="predicted"/>
<dbReference type="STRING" id="1095630.A0A2J6T6X2"/>
<dbReference type="Gene3D" id="4.10.240.10">
    <property type="entry name" value="Zn(2)-C6 fungal-type DNA-binding domain"/>
    <property type="match status" value="1"/>
</dbReference>
<keyword evidence="1" id="KW-0539">Nucleus</keyword>
<dbReference type="InterPro" id="IPR001138">
    <property type="entry name" value="Zn2Cys6_DnaBD"/>
</dbReference>
<gene>
    <name evidence="3" type="ORF">K444DRAFT_530582</name>
</gene>
<dbReference type="GO" id="GO:0000981">
    <property type="term" value="F:DNA-binding transcription factor activity, RNA polymerase II-specific"/>
    <property type="evidence" value="ECO:0007669"/>
    <property type="project" value="InterPro"/>
</dbReference>
<dbReference type="InParanoid" id="A0A2J6T6X2"/>
<evidence type="ECO:0000256" key="1">
    <source>
        <dbReference type="ARBA" id="ARBA00023242"/>
    </source>
</evidence>
<dbReference type="PANTHER" id="PTHR38791:SF5">
    <property type="entry name" value="TRANSCRIPTION FACTOR DBAG-RELATED"/>
    <property type="match status" value="1"/>
</dbReference>
<dbReference type="AlphaFoldDB" id="A0A2J6T6X2"/>
<dbReference type="CDD" id="cd00067">
    <property type="entry name" value="GAL4"/>
    <property type="match status" value="1"/>
</dbReference>
<dbReference type="PROSITE" id="PS00463">
    <property type="entry name" value="ZN2_CY6_FUNGAL_1"/>
    <property type="match status" value="1"/>
</dbReference>
<dbReference type="GeneID" id="36582993"/>
<name>A0A2J6T6X2_9HELO</name>
<dbReference type="OrthoDB" id="5280547at2759"/>
<sequence>MVYCGRASRACSNCRLRRIRCNLVEPACMQCLRAGKICPGYRDQLSLLFRDESAKVIKKARSLEIPRRCRETRQNEERPKKSLDVSVLLPSNDSSILGSLSLHSLLSSTSLEDLGITFLTCYVAVISPFATAQSSASSSPLFTSKASVDAVSCVGLAGLSNVTNNQDLMMIAQHKYAATIRHVGAALQEPVSADLDDTFRAVIMLALFEVVNCTSQSGKAWGLHVDGAAALLRTIASKQPPRQPGLRMQLHFCFLAFIRYLQSGQNVPASFSEWSRYCRDSQCPADYPAASLVGIVSRFVDLHASIKSVHTPNADIIVRNALLCEAELEEWEATLPGHWGYGAASPREPESRMFNGQYYIYNDIWIGRILDHYRWSRILVNEMLLIYIGKIAPHPLEYNTQRTKSLAIISQMATEICVSVSGQLYCNTLPISKIRLVPATSGFFLLLFAVAVAGSSFGVSEELHGWVAKLLEEIGHKMGIRRALMLVPAMKKQRERWAQDVEALPHHAMVGIARERAVWDRELF</sequence>
<accession>A0A2J6T6X2</accession>